<protein>
    <submittedName>
        <fullName evidence="1">Uncharacterized protein</fullName>
    </submittedName>
</protein>
<sequence length="227" mass="26728">MIKSVNKKKSQGKIKSILGLPGLSLGIFTGVSKESFFKTIDGFEGLIWNRKSIFAAKYYYNLFPNQEIKNSTNNIDSYKIKDFKEDIIFEPNEDVLCLSLVESGFEFSKQFINQRHSNMRIYQLDFDENFNNITLEVYEDMKRFLKKLYRKENRIRKNKHYSKLRKTITKNMVLEIGANHLNINIFGLLTCYSLIFKIFKDYQIQIKTINDVKIIVDQSRDIAIQGK</sequence>
<organism evidence="1 2">
    <name type="scientific">Wickerhamomyces mucosus</name>
    <dbReference type="NCBI Taxonomy" id="1378264"/>
    <lineage>
        <taxon>Eukaryota</taxon>
        <taxon>Fungi</taxon>
        <taxon>Dikarya</taxon>
        <taxon>Ascomycota</taxon>
        <taxon>Saccharomycotina</taxon>
        <taxon>Saccharomycetes</taxon>
        <taxon>Phaffomycetales</taxon>
        <taxon>Wickerhamomycetaceae</taxon>
        <taxon>Wickerhamomyces</taxon>
    </lineage>
</organism>
<evidence type="ECO:0000313" key="2">
    <source>
        <dbReference type="Proteomes" id="UP000769528"/>
    </source>
</evidence>
<gene>
    <name evidence="1" type="ORF">WICMUC_003130</name>
</gene>
<proteinExistence type="predicted"/>
<dbReference type="AlphaFoldDB" id="A0A9P8TDC5"/>
<keyword evidence="2" id="KW-1185">Reference proteome</keyword>
<accession>A0A9P8TDC5</accession>
<comment type="caution">
    <text evidence="1">The sequence shown here is derived from an EMBL/GenBank/DDBJ whole genome shotgun (WGS) entry which is preliminary data.</text>
</comment>
<dbReference type="Proteomes" id="UP000769528">
    <property type="component" value="Unassembled WGS sequence"/>
</dbReference>
<reference evidence="1" key="1">
    <citation type="journal article" date="2021" name="Open Biol.">
        <title>Shared evolutionary footprints suggest mitochondrial oxidative damage underlies multiple complex I losses in fungi.</title>
        <authorList>
            <person name="Schikora-Tamarit M.A."/>
            <person name="Marcet-Houben M."/>
            <person name="Nosek J."/>
            <person name="Gabaldon T."/>
        </authorList>
    </citation>
    <scope>NUCLEOTIDE SEQUENCE</scope>
    <source>
        <strain evidence="1">CBS6341</strain>
    </source>
</reference>
<evidence type="ECO:0000313" key="1">
    <source>
        <dbReference type="EMBL" id="KAH3674584.1"/>
    </source>
</evidence>
<name>A0A9P8TDC5_9ASCO</name>
<reference evidence="1" key="2">
    <citation type="submission" date="2021-01" db="EMBL/GenBank/DDBJ databases">
        <authorList>
            <person name="Schikora-Tamarit M.A."/>
        </authorList>
    </citation>
    <scope>NUCLEOTIDE SEQUENCE</scope>
    <source>
        <strain evidence="1">CBS6341</strain>
    </source>
</reference>
<dbReference type="EMBL" id="JAEUBF010000845">
    <property type="protein sequence ID" value="KAH3674584.1"/>
    <property type="molecule type" value="Genomic_DNA"/>
</dbReference>